<sequence length="108" mass="12086">MSSPPKCSRPDVVGSHRLDFAGLVVIDLSKAHTPEGRAELAPQLRDALRTNGFVYAINHGYTQAQVSLITFQAITHHDRIFDIADMLFTAVPPEEMTRLSRGPRRFKQ</sequence>
<name>A0A8I2YY60_9AGAM</name>
<protein>
    <recommendedName>
        <fullName evidence="1">Non-haem dioxygenase N-terminal domain-containing protein</fullName>
    </recommendedName>
</protein>
<gene>
    <name evidence="2" type="ORF">JVT61DRAFT_238</name>
</gene>
<feature type="domain" description="Non-haem dioxygenase N-terminal" evidence="1">
    <location>
        <begin position="25"/>
        <end position="88"/>
    </location>
</feature>
<proteinExistence type="predicted"/>
<organism evidence="2 3">
    <name type="scientific">Boletus reticuloceps</name>
    <dbReference type="NCBI Taxonomy" id="495285"/>
    <lineage>
        <taxon>Eukaryota</taxon>
        <taxon>Fungi</taxon>
        <taxon>Dikarya</taxon>
        <taxon>Basidiomycota</taxon>
        <taxon>Agaricomycotina</taxon>
        <taxon>Agaricomycetes</taxon>
        <taxon>Agaricomycetidae</taxon>
        <taxon>Boletales</taxon>
        <taxon>Boletineae</taxon>
        <taxon>Boletaceae</taxon>
        <taxon>Boletoideae</taxon>
        <taxon>Boletus</taxon>
    </lineage>
</organism>
<dbReference type="Gene3D" id="2.60.120.330">
    <property type="entry name" value="B-lactam Antibiotic, Isopenicillin N Synthase, Chain"/>
    <property type="match status" value="1"/>
</dbReference>
<dbReference type="OrthoDB" id="2680150at2759"/>
<dbReference type="SUPFAM" id="SSF51197">
    <property type="entry name" value="Clavaminate synthase-like"/>
    <property type="match status" value="1"/>
</dbReference>
<evidence type="ECO:0000313" key="3">
    <source>
        <dbReference type="Proteomes" id="UP000683000"/>
    </source>
</evidence>
<evidence type="ECO:0000313" key="2">
    <source>
        <dbReference type="EMBL" id="KAG6381639.1"/>
    </source>
</evidence>
<accession>A0A8I2YY60</accession>
<dbReference type="Proteomes" id="UP000683000">
    <property type="component" value="Unassembled WGS sequence"/>
</dbReference>
<evidence type="ECO:0000259" key="1">
    <source>
        <dbReference type="Pfam" id="PF14226"/>
    </source>
</evidence>
<reference evidence="2" key="1">
    <citation type="submission" date="2021-03" db="EMBL/GenBank/DDBJ databases">
        <title>Evolutionary innovations through gain and loss of genes in the ectomycorrhizal Boletales.</title>
        <authorList>
            <person name="Wu G."/>
            <person name="Miyauchi S."/>
            <person name="Morin E."/>
            <person name="Yang Z.-L."/>
            <person name="Xu J."/>
            <person name="Martin F.M."/>
        </authorList>
    </citation>
    <scope>NUCLEOTIDE SEQUENCE</scope>
    <source>
        <strain evidence="2">BR01</strain>
    </source>
</reference>
<dbReference type="InterPro" id="IPR026992">
    <property type="entry name" value="DIOX_N"/>
</dbReference>
<dbReference type="EMBL" id="JAGFBS010000001">
    <property type="protein sequence ID" value="KAG6381639.1"/>
    <property type="molecule type" value="Genomic_DNA"/>
</dbReference>
<comment type="caution">
    <text evidence="2">The sequence shown here is derived from an EMBL/GenBank/DDBJ whole genome shotgun (WGS) entry which is preliminary data.</text>
</comment>
<dbReference type="InterPro" id="IPR027443">
    <property type="entry name" value="IPNS-like_sf"/>
</dbReference>
<keyword evidence="3" id="KW-1185">Reference proteome</keyword>
<dbReference type="AlphaFoldDB" id="A0A8I2YY60"/>
<dbReference type="Pfam" id="PF14226">
    <property type="entry name" value="DIOX_N"/>
    <property type="match status" value="1"/>
</dbReference>